<protein>
    <submittedName>
        <fullName evidence="3">Relaxase/mobilization nuclease domain-containing protein</fullName>
    </submittedName>
</protein>
<dbReference type="InterPro" id="IPR005094">
    <property type="entry name" value="Endonuclease_MobA/VirD2"/>
</dbReference>
<organism evidence="3 4">
    <name type="scientific">Pseudomonas morbosilactucae</name>
    <dbReference type="NCBI Taxonomy" id="2938197"/>
    <lineage>
        <taxon>Bacteria</taxon>
        <taxon>Pseudomonadati</taxon>
        <taxon>Pseudomonadota</taxon>
        <taxon>Gammaproteobacteria</taxon>
        <taxon>Pseudomonadales</taxon>
        <taxon>Pseudomonadaceae</taxon>
        <taxon>Pseudomonas</taxon>
    </lineage>
</organism>
<dbReference type="AlphaFoldDB" id="A0A9X1YYT7"/>
<dbReference type="RefSeq" id="WP_268266382.1">
    <property type="nucleotide sequence ID" value="NZ_JALQCW010000068.1"/>
</dbReference>
<dbReference type="EMBL" id="JALQCW010000068">
    <property type="protein sequence ID" value="MCK9800640.1"/>
    <property type="molecule type" value="Genomic_DNA"/>
</dbReference>
<sequence>MIRKKLSKLPDSAAMGRTMNYALSKAALVGGSEVKFEGTSIKDYVKLGVKKCDQINNKHDGKTGRKQEVQGLHEMISFDVSDKITPEKAAELALGVWRDVLKIDKHRHRWAVHTDTDKIHVHLIWNKRDNGGKVYEQLHDYALFEKALHKTEIENGLKVVENRNFLKPGMPTNPQPSNEYRLENRGIKSEKTKFKEAVNAATDKAMTAGEFLEFLDNDGFTLITNGNNAYSLEKDGQIFKASEVGASYKALKARFGDDPQFGDTLARLGVKTAPVRDYGSIGGDFHDEQSSITEKRIKKSNRVLDTRFDTPDGLDFFYKGTNKKAFEYDPVAGRADFNTNSLMAIKAGLQKLTESGKPQTLHLSGTDDFKRAAWLQFSMMGLDQKGYSLKGFKPTAEDKEKLEKMKLENSAFKKPIEENNIKALPTEKPDEKPSIGDSAKGSAKEAASTTRDAAVGLLEGSVNAAVDVFTSKDTVGVQSEMLSEMRVLAAQAESKKQNAESEHHQNKRSRLQKPSPH</sequence>
<gene>
    <name evidence="3" type="ORF">M1B34_23890</name>
</gene>
<feature type="compositionally biased region" description="Basic and acidic residues" evidence="1">
    <location>
        <begin position="493"/>
        <end position="504"/>
    </location>
</feature>
<feature type="compositionally biased region" description="Basic and acidic residues" evidence="1">
    <location>
        <begin position="417"/>
        <end position="434"/>
    </location>
</feature>
<proteinExistence type="predicted"/>
<feature type="region of interest" description="Disordered" evidence="1">
    <location>
        <begin position="488"/>
        <end position="517"/>
    </location>
</feature>
<accession>A0A9X1YYT7</accession>
<evidence type="ECO:0000259" key="2">
    <source>
        <dbReference type="Pfam" id="PF03432"/>
    </source>
</evidence>
<feature type="domain" description="MobA/VirD2-like nuclease" evidence="2">
    <location>
        <begin position="63"/>
        <end position="157"/>
    </location>
</feature>
<reference evidence="3 4" key="1">
    <citation type="journal article" date="2022" name="Int. J. Syst. Evol. Microbiol.">
        <title>Pseudomonas aegrilactucae sp. nov. and Pseudomonas morbosilactucae sp. nov., pathogens causing bacterial rot of lettuce in Japan.</title>
        <authorList>
            <person name="Sawada H."/>
            <person name="Fujikawa T."/>
            <person name="Satou M."/>
        </authorList>
    </citation>
    <scope>NUCLEOTIDE SEQUENCE [LARGE SCALE GENOMIC DNA]</scope>
    <source>
        <strain evidence="3 4">MAFF 302030</strain>
    </source>
</reference>
<feature type="compositionally biased region" description="Basic residues" evidence="1">
    <location>
        <begin position="505"/>
        <end position="517"/>
    </location>
</feature>
<reference evidence="3 4" key="2">
    <citation type="journal article" date="2023" name="Plant Pathol.">
        <title>Dismantling and reorganizing Pseudomonas marginalis sensu#lato.</title>
        <authorList>
            <person name="Sawada H."/>
            <person name="Fujikawa T."/>
            <person name="Satou M."/>
        </authorList>
    </citation>
    <scope>NUCLEOTIDE SEQUENCE [LARGE SCALE GENOMIC DNA]</scope>
    <source>
        <strain evidence="3 4">MAFF 302030</strain>
    </source>
</reference>
<dbReference type="Proteomes" id="UP001155059">
    <property type="component" value="Unassembled WGS sequence"/>
</dbReference>
<evidence type="ECO:0000256" key="1">
    <source>
        <dbReference type="SAM" id="MobiDB-lite"/>
    </source>
</evidence>
<evidence type="ECO:0000313" key="4">
    <source>
        <dbReference type="Proteomes" id="UP001155059"/>
    </source>
</evidence>
<name>A0A9X1YYT7_9PSED</name>
<comment type="caution">
    <text evidence="3">The sequence shown here is derived from an EMBL/GenBank/DDBJ whole genome shotgun (WGS) entry which is preliminary data.</text>
</comment>
<dbReference type="Pfam" id="PF03432">
    <property type="entry name" value="Relaxase"/>
    <property type="match status" value="1"/>
</dbReference>
<evidence type="ECO:0000313" key="3">
    <source>
        <dbReference type="EMBL" id="MCK9800640.1"/>
    </source>
</evidence>
<feature type="region of interest" description="Disordered" evidence="1">
    <location>
        <begin position="417"/>
        <end position="447"/>
    </location>
</feature>